<evidence type="ECO:0000313" key="5">
    <source>
        <dbReference type="Proteomes" id="UP000663421"/>
    </source>
</evidence>
<keyword evidence="5" id="KW-1185">Reference proteome</keyword>
<feature type="compositionally biased region" description="Basic residues" evidence="2">
    <location>
        <begin position="1"/>
        <end position="25"/>
    </location>
</feature>
<keyword evidence="1" id="KW-0808">Transferase</keyword>
<dbReference type="Proteomes" id="UP000663421">
    <property type="component" value="Chromosome"/>
</dbReference>
<evidence type="ECO:0000256" key="2">
    <source>
        <dbReference type="SAM" id="MobiDB-lite"/>
    </source>
</evidence>
<dbReference type="InterPro" id="IPR025184">
    <property type="entry name" value="AadA_C"/>
</dbReference>
<dbReference type="SUPFAM" id="SSF81301">
    <property type="entry name" value="Nucleotidyltransferase"/>
    <property type="match status" value="1"/>
</dbReference>
<evidence type="ECO:0000256" key="1">
    <source>
        <dbReference type="ARBA" id="ARBA00022679"/>
    </source>
</evidence>
<name>A0ABX6VXY4_STRMQ</name>
<feature type="domain" description="Adenylyltransferase AadA C-terminal" evidence="3">
    <location>
        <begin position="189"/>
        <end position="280"/>
    </location>
</feature>
<proteinExistence type="predicted"/>
<reference evidence="4 5" key="1">
    <citation type="submission" date="2020-11" db="EMBL/GenBank/DDBJ databases">
        <title>Complete genome sequence unveiled secondary metabolic potentials in Streptomyces solisilvae HNM0141.</title>
        <authorList>
            <person name="Huang X."/>
        </authorList>
    </citation>
    <scope>NUCLEOTIDE SEQUENCE [LARGE SCALE GENOMIC DNA]</scope>
    <source>
        <strain evidence="4 5">HNM0141</strain>
    </source>
</reference>
<evidence type="ECO:0000259" key="3">
    <source>
        <dbReference type="Pfam" id="PF13427"/>
    </source>
</evidence>
<evidence type="ECO:0000313" key="4">
    <source>
        <dbReference type="EMBL" id="QPI54194.1"/>
    </source>
</evidence>
<dbReference type="Pfam" id="PF13427">
    <property type="entry name" value="AadA_C"/>
    <property type="match status" value="1"/>
</dbReference>
<accession>A0ABX6VXY4</accession>
<organism evidence="4 5">
    <name type="scientific">Streptomyces malaysiensis</name>
    <dbReference type="NCBI Taxonomy" id="92644"/>
    <lineage>
        <taxon>Bacteria</taxon>
        <taxon>Bacillati</taxon>
        <taxon>Actinomycetota</taxon>
        <taxon>Actinomycetes</taxon>
        <taxon>Kitasatosporales</taxon>
        <taxon>Streptomycetaceae</taxon>
        <taxon>Streptomyces</taxon>
        <taxon>Streptomyces violaceusniger group</taxon>
    </lineage>
</organism>
<feature type="region of interest" description="Disordered" evidence="2">
    <location>
        <begin position="1"/>
        <end position="47"/>
    </location>
</feature>
<protein>
    <submittedName>
        <fullName evidence="4">DUF4111 domain-containing protein</fullName>
    </submittedName>
</protein>
<gene>
    <name evidence="4" type="ORF">I1A49_03930</name>
</gene>
<dbReference type="EMBL" id="CP065050">
    <property type="protein sequence ID" value="QPI54194.1"/>
    <property type="molecule type" value="Genomic_DNA"/>
</dbReference>
<sequence length="297" mass="32774">MGCRRHTGCSVRRFQRRRPSTHSRRTRDTGQVAHTREDPPSLPTEPRPYLEELVRRTRTVCGPQLVSVLAVGSLALRDYRHGRSDVDVTVVVEPSLRGSALHDLATALAHPHLPCPAAGLELVVYGTDFVSRPSGDAGYLLDLNTGPLLPDRAGFDPARSPAFWYVIDRSVAHQTGLTLFGRPAREVIAAPDRRDLLAAIRASVREHSDGEGHLADNRVLNGCRSVVFCRTGRWLAKRVAAREVALTEGEFRPLIEAAVHSFERPRSSAVPLPTAEVRAFLIWVRERVEQAARATGT</sequence>
<dbReference type="InterPro" id="IPR043519">
    <property type="entry name" value="NT_sf"/>
</dbReference>